<dbReference type="Proteomes" id="UP000604046">
    <property type="component" value="Unassembled WGS sequence"/>
</dbReference>
<organism evidence="2 3">
    <name type="scientific">Symbiodinium natans</name>
    <dbReference type="NCBI Taxonomy" id="878477"/>
    <lineage>
        <taxon>Eukaryota</taxon>
        <taxon>Sar</taxon>
        <taxon>Alveolata</taxon>
        <taxon>Dinophyceae</taxon>
        <taxon>Suessiales</taxon>
        <taxon>Symbiodiniaceae</taxon>
        <taxon>Symbiodinium</taxon>
    </lineage>
</organism>
<evidence type="ECO:0000313" key="2">
    <source>
        <dbReference type="EMBL" id="CAE7572633.1"/>
    </source>
</evidence>
<gene>
    <name evidence="2" type="ORF">SNAT2548_LOCUS32631</name>
</gene>
<comment type="caution">
    <text evidence="2">The sequence shown here is derived from an EMBL/GenBank/DDBJ whole genome shotgun (WGS) entry which is preliminary data.</text>
</comment>
<proteinExistence type="predicted"/>
<keyword evidence="3" id="KW-1185">Reference proteome</keyword>
<feature type="region of interest" description="Disordered" evidence="1">
    <location>
        <begin position="102"/>
        <end position="122"/>
    </location>
</feature>
<accession>A0A812UM56</accession>
<sequence length="122" mass="13230">MDRMLRRRCERDAASFGSFAVACAGSSSWQQAFLLQQLLGHLDIANDLLHRKAVAHAAGRGRCWEAALVQGDERQSLGSTESWNAHEVWAVSAWASEACGAVPTADSASGPLQHLPSRWRAS</sequence>
<evidence type="ECO:0000256" key="1">
    <source>
        <dbReference type="SAM" id="MobiDB-lite"/>
    </source>
</evidence>
<reference evidence="2" key="1">
    <citation type="submission" date="2021-02" db="EMBL/GenBank/DDBJ databases">
        <authorList>
            <person name="Dougan E. K."/>
            <person name="Rhodes N."/>
            <person name="Thang M."/>
            <person name="Chan C."/>
        </authorList>
    </citation>
    <scope>NUCLEOTIDE SEQUENCE</scope>
</reference>
<dbReference type="AlphaFoldDB" id="A0A812UM56"/>
<name>A0A812UM56_9DINO</name>
<dbReference type="EMBL" id="CAJNDS010002719">
    <property type="protein sequence ID" value="CAE7572633.1"/>
    <property type="molecule type" value="Genomic_DNA"/>
</dbReference>
<protein>
    <submittedName>
        <fullName evidence="2">Uncharacterized protein</fullName>
    </submittedName>
</protein>
<dbReference type="PROSITE" id="PS51257">
    <property type="entry name" value="PROKAR_LIPOPROTEIN"/>
    <property type="match status" value="1"/>
</dbReference>
<evidence type="ECO:0000313" key="3">
    <source>
        <dbReference type="Proteomes" id="UP000604046"/>
    </source>
</evidence>